<dbReference type="GO" id="GO:0005524">
    <property type="term" value="F:ATP binding"/>
    <property type="evidence" value="ECO:0007669"/>
    <property type="project" value="UniProtKB-UniRule"/>
</dbReference>
<dbReference type="PANTHER" id="PTHR24220:SF470">
    <property type="entry name" value="CELL DIVISION ATP-BINDING PROTEIN FTSE"/>
    <property type="match status" value="1"/>
</dbReference>
<feature type="compositionally biased region" description="Basic residues" evidence="10">
    <location>
        <begin position="270"/>
        <end position="281"/>
    </location>
</feature>
<evidence type="ECO:0000256" key="5">
    <source>
        <dbReference type="ARBA" id="ARBA00022741"/>
    </source>
</evidence>
<evidence type="ECO:0000256" key="4">
    <source>
        <dbReference type="ARBA" id="ARBA00022618"/>
    </source>
</evidence>
<name>A0A1G1VLA2_9BACT</name>
<keyword evidence="8 9" id="KW-0131">Cell cycle</keyword>
<dbReference type="InterPro" id="IPR003439">
    <property type="entry name" value="ABC_transporter-like_ATP-bd"/>
</dbReference>
<evidence type="ECO:0000256" key="9">
    <source>
        <dbReference type="RuleBase" id="RU365094"/>
    </source>
</evidence>
<dbReference type="GO" id="GO:0051301">
    <property type="term" value="P:cell division"/>
    <property type="evidence" value="ECO:0007669"/>
    <property type="project" value="UniProtKB-UniRule"/>
</dbReference>
<comment type="subunit">
    <text evidence="9">Homodimer. Forms a membrane-associated complex with FtsX.</text>
</comment>
<dbReference type="InterPro" id="IPR027417">
    <property type="entry name" value="P-loop_NTPase"/>
</dbReference>
<organism evidence="12 13">
    <name type="scientific">Candidatus Chisholmbacteria bacterium RIFCSPHIGHO2_01_FULL_49_18</name>
    <dbReference type="NCBI Taxonomy" id="1797590"/>
    <lineage>
        <taxon>Bacteria</taxon>
        <taxon>Candidatus Chisholmiibacteriota</taxon>
    </lineage>
</organism>
<dbReference type="Proteomes" id="UP000179069">
    <property type="component" value="Unassembled WGS sequence"/>
</dbReference>
<keyword evidence="3 9" id="KW-1003">Cell membrane</keyword>
<dbReference type="Gene3D" id="3.40.50.300">
    <property type="entry name" value="P-loop containing nucleotide triphosphate hydrolases"/>
    <property type="match status" value="1"/>
</dbReference>
<keyword evidence="6 9" id="KW-0067">ATP-binding</keyword>
<proteinExistence type="inferred from homology"/>
<dbReference type="NCBIfam" id="TIGR02673">
    <property type="entry name" value="FtsE"/>
    <property type="match status" value="1"/>
</dbReference>
<feature type="compositionally biased region" description="Basic and acidic residues" evidence="10">
    <location>
        <begin position="216"/>
        <end position="236"/>
    </location>
</feature>
<dbReference type="InterPro" id="IPR005286">
    <property type="entry name" value="Cell_div_FtsE"/>
</dbReference>
<comment type="function">
    <text evidence="9">Part of the ABC transporter FtsEX involved in cellular division.</text>
</comment>
<feature type="region of interest" description="Disordered" evidence="10">
    <location>
        <begin position="216"/>
        <end position="281"/>
    </location>
</feature>
<sequence>MIRFENVTKEFPNGTIAIDDVSFVIDPSEFVFLVGPSGAGKTTILRLLMRELHPTSGMINVDGSDLAAIKKRELPLLRRQIGAVFQDYKLISDRTVYENVALVSDIIKRTQREIDEHVNEILSLVGLEEKRDLFPSQLSGGELQRTTIARALATQPSIIFADEPTGNLDQATAWEIINLLLMINKKDTTVIVSTHNQDIVESVDKRVIELVKGRVVRDTKKPPEQKAPTRESEKSEQPSGETPQKETETRLEKEPQKVENETVPEETKVKSQKQKRKKKKE</sequence>
<keyword evidence="7 9" id="KW-0472">Membrane</keyword>
<reference evidence="12 13" key="1">
    <citation type="journal article" date="2016" name="Nat. Commun.">
        <title>Thousands of microbial genomes shed light on interconnected biogeochemical processes in an aquifer system.</title>
        <authorList>
            <person name="Anantharaman K."/>
            <person name="Brown C.T."/>
            <person name="Hug L.A."/>
            <person name="Sharon I."/>
            <person name="Castelle C.J."/>
            <person name="Probst A.J."/>
            <person name="Thomas B.C."/>
            <person name="Singh A."/>
            <person name="Wilkins M.J."/>
            <person name="Karaoz U."/>
            <person name="Brodie E.L."/>
            <person name="Williams K.H."/>
            <person name="Hubbard S.S."/>
            <person name="Banfield J.F."/>
        </authorList>
    </citation>
    <scope>NUCLEOTIDE SEQUENCE [LARGE SCALE GENOMIC DNA]</scope>
</reference>
<comment type="caution">
    <text evidence="12">The sequence shown here is derived from an EMBL/GenBank/DDBJ whole genome shotgun (WGS) entry which is preliminary data.</text>
</comment>
<keyword evidence="5 9" id="KW-0547">Nucleotide-binding</keyword>
<evidence type="ECO:0000256" key="1">
    <source>
        <dbReference type="ARBA" id="ARBA00005417"/>
    </source>
</evidence>
<evidence type="ECO:0000256" key="6">
    <source>
        <dbReference type="ARBA" id="ARBA00022840"/>
    </source>
</evidence>
<dbReference type="InterPro" id="IPR015854">
    <property type="entry name" value="ABC_transpr_LolD-like"/>
</dbReference>
<evidence type="ECO:0000313" key="12">
    <source>
        <dbReference type="EMBL" id="OGY16131.1"/>
    </source>
</evidence>
<feature type="domain" description="ABC transporter" evidence="11">
    <location>
        <begin position="2"/>
        <end position="237"/>
    </location>
</feature>
<dbReference type="EMBL" id="MHCI01000019">
    <property type="protein sequence ID" value="OGY16131.1"/>
    <property type="molecule type" value="Genomic_DNA"/>
</dbReference>
<keyword evidence="4 9" id="KW-0132">Cell division</keyword>
<dbReference type="AlphaFoldDB" id="A0A1G1VLA2"/>
<comment type="similarity">
    <text evidence="1 9">Belongs to the ABC transporter superfamily.</text>
</comment>
<comment type="subcellular location">
    <subcellularLocation>
        <location evidence="9">Cell membrane</location>
        <topology evidence="9">Peripheral membrane protein</topology>
        <orientation evidence="9">Cytoplasmic side</orientation>
    </subcellularLocation>
</comment>
<dbReference type="Pfam" id="PF00005">
    <property type="entry name" value="ABC_tran"/>
    <property type="match status" value="1"/>
</dbReference>
<dbReference type="GO" id="GO:0016887">
    <property type="term" value="F:ATP hydrolysis activity"/>
    <property type="evidence" value="ECO:0007669"/>
    <property type="project" value="InterPro"/>
</dbReference>
<dbReference type="SMART" id="SM00382">
    <property type="entry name" value="AAA"/>
    <property type="match status" value="1"/>
</dbReference>
<gene>
    <name evidence="9" type="primary">ftsE</name>
    <name evidence="12" type="ORF">A2785_00910</name>
</gene>
<dbReference type="GO" id="GO:0022857">
    <property type="term" value="F:transmembrane transporter activity"/>
    <property type="evidence" value="ECO:0007669"/>
    <property type="project" value="TreeGrafter"/>
</dbReference>
<dbReference type="SUPFAM" id="SSF52540">
    <property type="entry name" value="P-loop containing nucleoside triphosphate hydrolases"/>
    <property type="match status" value="1"/>
</dbReference>
<dbReference type="GO" id="GO:0005886">
    <property type="term" value="C:plasma membrane"/>
    <property type="evidence" value="ECO:0007669"/>
    <property type="project" value="UniProtKB-SubCell"/>
</dbReference>
<evidence type="ECO:0000256" key="7">
    <source>
        <dbReference type="ARBA" id="ARBA00023136"/>
    </source>
</evidence>
<dbReference type="PANTHER" id="PTHR24220">
    <property type="entry name" value="IMPORT ATP-BINDING PROTEIN"/>
    <property type="match status" value="1"/>
</dbReference>
<evidence type="ECO:0000256" key="8">
    <source>
        <dbReference type="ARBA" id="ARBA00023306"/>
    </source>
</evidence>
<accession>A0A1G1VLA2</accession>
<evidence type="ECO:0000256" key="10">
    <source>
        <dbReference type="SAM" id="MobiDB-lite"/>
    </source>
</evidence>
<evidence type="ECO:0000313" key="13">
    <source>
        <dbReference type="Proteomes" id="UP000179069"/>
    </source>
</evidence>
<dbReference type="FunFam" id="3.40.50.300:FF:000056">
    <property type="entry name" value="Cell division ATP-binding protein FtsE"/>
    <property type="match status" value="1"/>
</dbReference>
<evidence type="ECO:0000259" key="11">
    <source>
        <dbReference type="PROSITE" id="PS50893"/>
    </source>
</evidence>
<evidence type="ECO:0000256" key="2">
    <source>
        <dbReference type="ARBA" id="ARBA00020019"/>
    </source>
</evidence>
<protein>
    <recommendedName>
        <fullName evidence="2 9">Cell division ATP-binding protein FtsE</fullName>
    </recommendedName>
</protein>
<dbReference type="InterPro" id="IPR003593">
    <property type="entry name" value="AAA+_ATPase"/>
</dbReference>
<dbReference type="PROSITE" id="PS50893">
    <property type="entry name" value="ABC_TRANSPORTER_2"/>
    <property type="match status" value="1"/>
</dbReference>
<evidence type="ECO:0000256" key="3">
    <source>
        <dbReference type="ARBA" id="ARBA00022475"/>
    </source>
</evidence>
<feature type="compositionally biased region" description="Basic and acidic residues" evidence="10">
    <location>
        <begin position="243"/>
        <end position="269"/>
    </location>
</feature>